<dbReference type="GO" id="GO:0008168">
    <property type="term" value="F:methyltransferase activity"/>
    <property type="evidence" value="ECO:0007669"/>
    <property type="project" value="UniProtKB-KW"/>
</dbReference>
<evidence type="ECO:0000313" key="1">
    <source>
        <dbReference type="EMBL" id="MBN7795243.1"/>
    </source>
</evidence>
<proteinExistence type="predicted"/>
<keyword evidence="1" id="KW-0489">Methyltransferase</keyword>
<name>A0A939IKS7_9GAMM</name>
<dbReference type="RefSeq" id="WP_206558676.1">
    <property type="nucleotide sequence ID" value="NZ_JAFKCZ010000001.1"/>
</dbReference>
<dbReference type="InterPro" id="IPR029063">
    <property type="entry name" value="SAM-dependent_MTases_sf"/>
</dbReference>
<dbReference type="SUPFAM" id="SSF53335">
    <property type="entry name" value="S-adenosyl-L-methionine-dependent methyltransferases"/>
    <property type="match status" value="1"/>
</dbReference>
<dbReference type="GO" id="GO:0032259">
    <property type="term" value="P:methylation"/>
    <property type="evidence" value="ECO:0007669"/>
    <property type="project" value="UniProtKB-KW"/>
</dbReference>
<dbReference type="Pfam" id="PF13489">
    <property type="entry name" value="Methyltransf_23"/>
    <property type="match status" value="1"/>
</dbReference>
<reference evidence="1" key="1">
    <citation type="submission" date="2021-02" db="EMBL/GenBank/DDBJ databases">
        <title>PHA producing bacteria isolated from coastal sediment in Guangdong, Shenzhen.</title>
        <authorList>
            <person name="Zheng W."/>
            <person name="Yu S."/>
            <person name="Huang Y."/>
        </authorList>
    </citation>
    <scope>NUCLEOTIDE SEQUENCE</scope>
    <source>
        <strain evidence="1">TN14-10</strain>
    </source>
</reference>
<gene>
    <name evidence="1" type="ORF">JYP50_01485</name>
</gene>
<keyword evidence="2" id="KW-1185">Reference proteome</keyword>
<protein>
    <submittedName>
        <fullName evidence="1">Class I SAM-dependent methyltransferase</fullName>
    </submittedName>
</protein>
<keyword evidence="1" id="KW-0808">Transferase</keyword>
<sequence>MKVLVAIANYGTKNRSLVERIIDEYSSMRYETDIVVLCETPKNLGPDISELVGLPNSDPWSLPFAHRRLFCDRATDYDLFIYTEDDMLITEGHIEAFLKASSALPPDLIPGFVRYEEYPDGRRNYLDFHGPFHWIAGSVRRINQYVVASLSNEHSACYMLTQQQLGRAIASGGYLVEPHKGRYDMLCAAATDPYTQCGMSKVICISHLAEFELYHLSNAYLGKVGLSEQDYQLQIETMFGILDKRLCSSTLLCAQKNLQTPEWDKHYYESCHTDIIDQIPSQATRILSVGCGSGETETALTDLGKDVTVIPLDSIIGKITEVRGVKVLPPDFNLAFEKIRGKKYDAIVLLNVLQHIEDPMRTLRQLIEFLTEDGVMVGIVPNLGTQRRFLAKLSGRNKFRFMEQPFTQSKLHLTNANRLLCWLRASGLPHSDIRYRRNPSSSVRSLIAKRTDNTLLAPDIVFSTRANSSWSVRSQWT</sequence>
<evidence type="ECO:0000313" key="2">
    <source>
        <dbReference type="Proteomes" id="UP000664303"/>
    </source>
</evidence>
<dbReference type="Proteomes" id="UP000664303">
    <property type="component" value="Unassembled WGS sequence"/>
</dbReference>
<accession>A0A939IKS7</accession>
<comment type="caution">
    <text evidence="1">The sequence shown here is derived from an EMBL/GenBank/DDBJ whole genome shotgun (WGS) entry which is preliminary data.</text>
</comment>
<organism evidence="1 2">
    <name type="scientific">Parahaliea mediterranea</name>
    <dbReference type="NCBI Taxonomy" id="651086"/>
    <lineage>
        <taxon>Bacteria</taxon>
        <taxon>Pseudomonadati</taxon>
        <taxon>Pseudomonadota</taxon>
        <taxon>Gammaproteobacteria</taxon>
        <taxon>Cellvibrionales</taxon>
        <taxon>Halieaceae</taxon>
        <taxon>Parahaliea</taxon>
    </lineage>
</organism>
<dbReference type="EMBL" id="JAFKCZ010000001">
    <property type="protein sequence ID" value="MBN7795243.1"/>
    <property type="molecule type" value="Genomic_DNA"/>
</dbReference>
<dbReference type="Gene3D" id="3.40.50.150">
    <property type="entry name" value="Vaccinia Virus protein VP39"/>
    <property type="match status" value="1"/>
</dbReference>
<dbReference type="AlphaFoldDB" id="A0A939IKS7"/>
<dbReference type="PANTHER" id="PTHR43861">
    <property type="entry name" value="TRANS-ACONITATE 2-METHYLTRANSFERASE-RELATED"/>
    <property type="match status" value="1"/>
</dbReference>
<dbReference type="CDD" id="cd02440">
    <property type="entry name" value="AdoMet_MTases"/>
    <property type="match status" value="1"/>
</dbReference>